<dbReference type="PANTHER" id="PTHR35561:SF1">
    <property type="entry name" value="RNA 2',3'-CYCLIC PHOSPHODIESTERASE"/>
    <property type="match status" value="1"/>
</dbReference>
<dbReference type="SUPFAM" id="SSF55144">
    <property type="entry name" value="LigT-like"/>
    <property type="match status" value="1"/>
</dbReference>
<dbReference type="RefSeq" id="WP_040911614.1">
    <property type="nucleotide sequence ID" value="NZ_LLZU01000007.1"/>
</dbReference>
<dbReference type="GO" id="GO:0004113">
    <property type="term" value="F:2',3'-cyclic-nucleotide 3'-phosphodiesterase activity"/>
    <property type="evidence" value="ECO:0007669"/>
    <property type="project" value="InterPro"/>
</dbReference>
<dbReference type="Pfam" id="PF13563">
    <property type="entry name" value="2_5_RNA_ligase2"/>
    <property type="match status" value="1"/>
</dbReference>
<evidence type="ECO:0000313" key="5">
    <source>
        <dbReference type="Proteomes" id="UP000050867"/>
    </source>
</evidence>
<comment type="function">
    <text evidence="2">Hydrolyzes RNA 2',3'-cyclic phosphodiester to an RNA 2'-phosphomonoester.</text>
</comment>
<feature type="active site" description="Proton acceptor" evidence="2">
    <location>
        <position position="125"/>
    </location>
</feature>
<feature type="short sequence motif" description="HXTX 2" evidence="2">
    <location>
        <begin position="125"/>
        <end position="128"/>
    </location>
</feature>
<evidence type="ECO:0000256" key="1">
    <source>
        <dbReference type="ARBA" id="ARBA00022801"/>
    </source>
</evidence>
<comment type="catalytic activity">
    <reaction evidence="2">
        <text>a 3'-end 2',3'-cyclophospho-ribonucleotide-RNA + H2O = a 3'-end 2'-phospho-ribonucleotide-RNA + H(+)</text>
        <dbReference type="Rhea" id="RHEA:11828"/>
        <dbReference type="Rhea" id="RHEA-COMP:10464"/>
        <dbReference type="Rhea" id="RHEA-COMP:17353"/>
        <dbReference type="ChEBI" id="CHEBI:15377"/>
        <dbReference type="ChEBI" id="CHEBI:15378"/>
        <dbReference type="ChEBI" id="CHEBI:83064"/>
        <dbReference type="ChEBI" id="CHEBI:173113"/>
        <dbReference type="EC" id="3.1.4.58"/>
    </reaction>
</comment>
<accession>A0A0T6LVB5</accession>
<dbReference type="InterPro" id="IPR004175">
    <property type="entry name" value="RNA_CPDase"/>
</dbReference>
<sequence length="195" mass="21095">MRLFAAVQPPPPAVAELAGVVSEVRRLPDADRLRWADQQGWHLTMAFYGEVDEVVLPELSARLGRAAARHQPPTVRLAGGGRFGDRALWVGMSEGRPELERLAASATAAGRRVGIPMEGRPFHGHLTLARTRNTAATRLRPFADALASFQGTSWVVTSLLLMRSDPGEVGQPPRYSPVGQWPLGREPGPGVTVEP</sequence>
<dbReference type="PANTHER" id="PTHR35561">
    <property type="entry name" value="RNA 2',3'-CYCLIC PHOSPHODIESTERASE"/>
    <property type="match status" value="1"/>
</dbReference>
<feature type="active site" description="Proton donor" evidence="2">
    <location>
        <position position="42"/>
    </location>
</feature>
<dbReference type="STRING" id="76728.AQ490_17745"/>
<feature type="short sequence motif" description="HXTX 1" evidence="2">
    <location>
        <begin position="42"/>
        <end position="45"/>
    </location>
</feature>
<comment type="similarity">
    <text evidence="2">Belongs to the 2H phosphoesterase superfamily. ThpR family.</text>
</comment>
<evidence type="ECO:0000256" key="3">
    <source>
        <dbReference type="SAM" id="MobiDB-lite"/>
    </source>
</evidence>
<dbReference type="HAMAP" id="MF_01940">
    <property type="entry name" value="RNA_CPDase"/>
    <property type="match status" value="1"/>
</dbReference>
<organism evidence="4 5">
    <name type="scientific">Wenjunlia vitaminophila</name>
    <name type="common">Streptomyces vitaminophilus</name>
    <dbReference type="NCBI Taxonomy" id="76728"/>
    <lineage>
        <taxon>Bacteria</taxon>
        <taxon>Bacillati</taxon>
        <taxon>Actinomycetota</taxon>
        <taxon>Actinomycetes</taxon>
        <taxon>Kitasatosporales</taxon>
        <taxon>Streptomycetaceae</taxon>
        <taxon>Wenjunlia</taxon>
    </lineage>
</organism>
<feature type="region of interest" description="Disordered" evidence="3">
    <location>
        <begin position="166"/>
        <end position="195"/>
    </location>
</feature>
<dbReference type="InterPro" id="IPR009097">
    <property type="entry name" value="Cyclic_Pdiesterase"/>
</dbReference>
<evidence type="ECO:0000313" key="4">
    <source>
        <dbReference type="EMBL" id="KRV50062.1"/>
    </source>
</evidence>
<dbReference type="Gene3D" id="3.90.1140.10">
    <property type="entry name" value="Cyclic phosphodiesterase"/>
    <property type="match status" value="1"/>
</dbReference>
<dbReference type="GO" id="GO:0016874">
    <property type="term" value="F:ligase activity"/>
    <property type="evidence" value="ECO:0007669"/>
    <property type="project" value="UniProtKB-KW"/>
</dbReference>
<comment type="caution">
    <text evidence="4">The sequence shown here is derived from an EMBL/GenBank/DDBJ whole genome shotgun (WGS) entry which is preliminary data.</text>
</comment>
<keyword evidence="1 2" id="KW-0378">Hydrolase</keyword>
<proteinExistence type="inferred from homology"/>
<dbReference type="NCBIfam" id="TIGR02258">
    <property type="entry name" value="2_5_ligase"/>
    <property type="match status" value="1"/>
</dbReference>
<gene>
    <name evidence="4" type="ORF">AQ490_17745</name>
</gene>
<protein>
    <recommendedName>
        <fullName evidence="2">RNA 2',3'-cyclic phosphodiesterase</fullName>
        <shortName evidence="2">RNA 2',3'-CPDase</shortName>
        <ecNumber evidence="2">3.1.4.58</ecNumber>
    </recommendedName>
</protein>
<evidence type="ECO:0000256" key="2">
    <source>
        <dbReference type="HAMAP-Rule" id="MF_01940"/>
    </source>
</evidence>
<dbReference type="Proteomes" id="UP000050867">
    <property type="component" value="Unassembled WGS sequence"/>
</dbReference>
<dbReference type="EC" id="3.1.4.58" evidence="2"/>
<dbReference type="GO" id="GO:0008664">
    <property type="term" value="F:RNA 2',3'-cyclic 3'-phosphodiesterase activity"/>
    <property type="evidence" value="ECO:0007669"/>
    <property type="project" value="UniProtKB-EC"/>
</dbReference>
<reference evidence="4 5" key="1">
    <citation type="submission" date="2015-10" db="EMBL/GenBank/DDBJ databases">
        <title>Draft genome sequence of pyrrolomycin-producing Streptomyces vitaminophilus.</title>
        <authorList>
            <person name="Graham D.E."/>
            <person name="Mahan K.M."/>
            <person name="Klingeman D.M."/>
            <person name="Hettich R.L."/>
            <person name="Parry R.J."/>
        </authorList>
    </citation>
    <scope>NUCLEOTIDE SEQUENCE [LARGE SCALE GENOMIC DNA]</scope>
    <source>
        <strain evidence="4 5">ATCC 31673</strain>
    </source>
</reference>
<dbReference type="EMBL" id="LLZU01000007">
    <property type="protein sequence ID" value="KRV50062.1"/>
    <property type="molecule type" value="Genomic_DNA"/>
</dbReference>
<keyword evidence="5" id="KW-1185">Reference proteome</keyword>
<dbReference type="eggNOG" id="COG1514">
    <property type="taxonomic scope" value="Bacteria"/>
</dbReference>
<dbReference type="OrthoDB" id="9787070at2"/>
<keyword evidence="4" id="KW-0436">Ligase</keyword>
<dbReference type="AlphaFoldDB" id="A0A0T6LVB5"/>
<name>A0A0T6LVB5_WENVI</name>